<feature type="domain" description="Beta-lactamase-related" evidence="2">
    <location>
        <begin position="8"/>
        <end position="336"/>
    </location>
</feature>
<proteinExistence type="predicted"/>
<dbReference type="InterPro" id="IPR001466">
    <property type="entry name" value="Beta-lactam-related"/>
</dbReference>
<dbReference type="Gene3D" id="3.40.710.10">
    <property type="entry name" value="DD-peptidase/beta-lactamase superfamily"/>
    <property type="match status" value="1"/>
</dbReference>
<sequence>MNTLESSLDELFENEIQNESFPGAVVLVNYRGERIFHKAYGWRNRETDEPVEKDTVFDLASVTKIITSSLILKKVTEGKLQLNGMVGDLLTSLKNNEALASITIQSLLTHSSGLKAWEPFYTHSDKSVFNILDSMDVLHHEQHSVVYSDLNYILLGEILKELEGKSLQAIVLKELVEPLQLKKLSYKVAYTENVAATEYGNQIEMQMCNERNRTFDSWRIQDQPIIGKVNDGNAFYFFGGESGHAGLFGTAEDLEGLASIYLKGGLVGDKRLIDSRLIHASMEAIAGNRGLGWHSGDPFPAGVGHTGFTGTSLWLYPEKDLHVTLLTNRLHVADPKNINPVRKKVHEVIMQHIVYY</sequence>
<dbReference type="InterPro" id="IPR050789">
    <property type="entry name" value="Diverse_Enzym_Activities"/>
</dbReference>
<dbReference type="EMBL" id="JBHTKL010000001">
    <property type="protein sequence ID" value="MFD1018346.1"/>
    <property type="molecule type" value="Genomic_DNA"/>
</dbReference>
<reference evidence="4" key="1">
    <citation type="journal article" date="2019" name="Int. J. Syst. Evol. Microbiol.">
        <title>The Global Catalogue of Microorganisms (GCM) 10K type strain sequencing project: providing services to taxonomists for standard genome sequencing and annotation.</title>
        <authorList>
            <consortium name="The Broad Institute Genomics Platform"/>
            <consortium name="The Broad Institute Genome Sequencing Center for Infectious Disease"/>
            <person name="Wu L."/>
            <person name="Ma J."/>
        </authorList>
    </citation>
    <scope>NUCLEOTIDE SEQUENCE [LARGE SCALE GENOMIC DNA]</scope>
    <source>
        <strain evidence="4">CCUG 56607</strain>
    </source>
</reference>
<dbReference type="SUPFAM" id="SSF56601">
    <property type="entry name" value="beta-lactamase/transpeptidase-like"/>
    <property type="match status" value="1"/>
</dbReference>
<evidence type="ECO:0000313" key="3">
    <source>
        <dbReference type="EMBL" id="MFD1018346.1"/>
    </source>
</evidence>
<dbReference type="EC" id="3.-.-.-" evidence="3"/>
<dbReference type="GO" id="GO:0016787">
    <property type="term" value="F:hydrolase activity"/>
    <property type="evidence" value="ECO:0007669"/>
    <property type="project" value="UniProtKB-KW"/>
</dbReference>
<evidence type="ECO:0000313" key="4">
    <source>
        <dbReference type="Proteomes" id="UP001596990"/>
    </source>
</evidence>
<dbReference type="PANTHER" id="PTHR43283:SF11">
    <property type="entry name" value="BETA-LACTAMASE-RELATED DOMAIN-CONTAINING PROTEIN"/>
    <property type="match status" value="1"/>
</dbReference>
<evidence type="ECO:0000259" key="2">
    <source>
        <dbReference type="Pfam" id="PF00144"/>
    </source>
</evidence>
<evidence type="ECO:0000256" key="1">
    <source>
        <dbReference type="ARBA" id="ARBA00022801"/>
    </source>
</evidence>
<dbReference type="Proteomes" id="UP001596990">
    <property type="component" value="Unassembled WGS sequence"/>
</dbReference>
<keyword evidence="1 3" id="KW-0378">Hydrolase</keyword>
<gene>
    <name evidence="3" type="ORF">ACFQ2J_03950</name>
</gene>
<organism evidence="3 4">
    <name type="scientific">Thalassobacillus hwangdonensis</name>
    <dbReference type="NCBI Taxonomy" id="546108"/>
    <lineage>
        <taxon>Bacteria</taxon>
        <taxon>Bacillati</taxon>
        <taxon>Bacillota</taxon>
        <taxon>Bacilli</taxon>
        <taxon>Bacillales</taxon>
        <taxon>Bacillaceae</taxon>
        <taxon>Thalassobacillus</taxon>
    </lineage>
</organism>
<dbReference type="Pfam" id="PF00144">
    <property type="entry name" value="Beta-lactamase"/>
    <property type="match status" value="1"/>
</dbReference>
<dbReference type="PANTHER" id="PTHR43283">
    <property type="entry name" value="BETA-LACTAMASE-RELATED"/>
    <property type="match status" value="1"/>
</dbReference>
<name>A0ABW3KWV0_9BACI</name>
<dbReference type="InterPro" id="IPR012338">
    <property type="entry name" value="Beta-lactam/transpept-like"/>
</dbReference>
<accession>A0ABW3KWV0</accession>
<comment type="caution">
    <text evidence="3">The sequence shown here is derived from an EMBL/GenBank/DDBJ whole genome shotgun (WGS) entry which is preliminary data.</text>
</comment>
<protein>
    <submittedName>
        <fullName evidence="3">Serine hydrolase domain-containing protein</fullName>
        <ecNumber evidence="3">3.-.-.-</ecNumber>
    </submittedName>
</protein>
<keyword evidence="4" id="KW-1185">Reference proteome</keyword>
<dbReference type="RefSeq" id="WP_386056778.1">
    <property type="nucleotide sequence ID" value="NZ_JBHTKL010000001.1"/>
</dbReference>